<evidence type="ECO:0000313" key="1">
    <source>
        <dbReference type="EMBL" id="KAJ0176800.1"/>
    </source>
</evidence>
<dbReference type="EMBL" id="CM034399">
    <property type="protein sequence ID" value="KAJ0176800.1"/>
    <property type="molecule type" value="Genomic_DNA"/>
</dbReference>
<comment type="caution">
    <text evidence="1">The sequence shown here is derived from an EMBL/GenBank/DDBJ whole genome shotgun (WGS) entry which is preliminary data.</text>
</comment>
<evidence type="ECO:0000313" key="2">
    <source>
        <dbReference type="Proteomes" id="UP000824533"/>
    </source>
</evidence>
<reference evidence="1 2" key="1">
    <citation type="journal article" date="2021" name="Front. Genet.">
        <title>Chromosome-Level Genome Assembly Reveals Significant Gene Expansion in the Toll and IMD Signaling Pathways of Dendrolimus kikuchii.</title>
        <authorList>
            <person name="Zhou J."/>
            <person name="Wu P."/>
            <person name="Xiong Z."/>
            <person name="Liu N."/>
            <person name="Zhao N."/>
            <person name="Ji M."/>
            <person name="Qiu Y."/>
            <person name="Yang B."/>
        </authorList>
    </citation>
    <scope>NUCLEOTIDE SEQUENCE [LARGE SCALE GENOMIC DNA]</scope>
    <source>
        <strain evidence="1">Ann1</strain>
    </source>
</reference>
<accession>A0ACC1CZ06</accession>
<sequence>MSVEILNLLKNEARFSTENKPAGHWIRRREALRLKREQYRNEHHRNREKRQVDAVTSGTEQTELEIRSSTRRALSPNSSRVSAGESEWDGATGGPPAEVVLRIHPAASPTANINGSQLDIDGSGVVVRAEEALIVAFVLLLWVAAIALFFNRWGKIRCVYKLMLEPYQPKFQQQHRQSCVLAENSVVVPPHHRASLSRGCVSYDCGASFPSYQPYGYLAHRPRQYFTPRPCTLQSLGVAAYGVLLTLVGRGTRLPAKFSGYYSTSSRSHCRRSHTHRQFRYAWLSERLSVFLHILPTGGGARWNAPSSHRKIFKRC</sequence>
<proteinExistence type="predicted"/>
<organism evidence="1 2">
    <name type="scientific">Dendrolimus kikuchii</name>
    <dbReference type="NCBI Taxonomy" id="765133"/>
    <lineage>
        <taxon>Eukaryota</taxon>
        <taxon>Metazoa</taxon>
        <taxon>Ecdysozoa</taxon>
        <taxon>Arthropoda</taxon>
        <taxon>Hexapoda</taxon>
        <taxon>Insecta</taxon>
        <taxon>Pterygota</taxon>
        <taxon>Neoptera</taxon>
        <taxon>Endopterygota</taxon>
        <taxon>Lepidoptera</taxon>
        <taxon>Glossata</taxon>
        <taxon>Ditrysia</taxon>
        <taxon>Bombycoidea</taxon>
        <taxon>Lasiocampidae</taxon>
        <taxon>Dendrolimus</taxon>
    </lineage>
</organism>
<gene>
    <name evidence="1" type="ORF">K1T71_007979</name>
</gene>
<protein>
    <submittedName>
        <fullName evidence="1">Uncharacterized protein</fullName>
    </submittedName>
</protein>
<dbReference type="Proteomes" id="UP000824533">
    <property type="component" value="Linkage Group LG13"/>
</dbReference>
<keyword evidence="2" id="KW-1185">Reference proteome</keyword>
<name>A0ACC1CZ06_9NEOP</name>